<dbReference type="EMBL" id="JBBMEW010000029">
    <property type="protein sequence ID" value="MEQ2529166.1"/>
    <property type="molecule type" value="Genomic_DNA"/>
</dbReference>
<keyword evidence="2" id="KW-1185">Reference proteome</keyword>
<evidence type="ECO:0000313" key="1">
    <source>
        <dbReference type="EMBL" id="MEQ2529166.1"/>
    </source>
</evidence>
<reference evidence="1" key="1">
    <citation type="submission" date="2024-03" db="EMBL/GenBank/DDBJ databases">
        <title>Human intestinal bacterial collection.</title>
        <authorList>
            <person name="Pauvert C."/>
            <person name="Hitch T.C.A."/>
            <person name="Clavel T."/>
        </authorList>
    </citation>
    <scope>NUCLEOTIDE SEQUENCE</scope>
    <source>
        <strain evidence="1">CLA-AA-H227</strain>
    </source>
</reference>
<comment type="caution">
    <text evidence="1">The sequence shown here is derived from an EMBL/GenBank/DDBJ whole genome shotgun (WGS) entry which is preliminary data.</text>
</comment>
<organism evidence="1 2">
    <name type="scientific">Robertmurraya yapensis</name>
    <name type="common">ex Hitch et al 2024</name>
    <dbReference type="NCBI Taxonomy" id="3133160"/>
    <lineage>
        <taxon>Bacteria</taxon>
        <taxon>Bacillati</taxon>
        <taxon>Bacillota</taxon>
        <taxon>Bacilli</taxon>
        <taxon>Bacillales</taxon>
        <taxon>Bacillaceae</taxon>
        <taxon>Robertmurraya</taxon>
    </lineage>
</organism>
<sequence length="589" mass="67732">MVPFSNIQIERAAVTALTIEANKHRLIPNIEVGDKGISFDGDIDVMSDLSEKTSSLLGKVPVQVKGTYVDSFTKGNRNFPVKLDDLRNFYNRNGAMYFVVEVNKEMETKIYYKHLLPTELRMLIIEYGKQGKRKLSFRPLEETTLYKICLGFLKESKNQAPILIESNLHNKEDFTSFHLTSLTFDPTKEETSNIFEHEFIFYGKYKELELSVPIGVARITAEFRQLKETVLVNGEEIVIDIEVKNNKEKVILLLEDSIELELSGGDKFNFKIKRFKSVSTQLRVLPILKSILSGQKVSFVKGGIFFEGAKPSDINWIGRINALYDLFCELQSSFTLLNLPNNIEFKIEKDNNKTLREIEVFNDVVLRKNLSVVYGNEQQKAGFISYTLCGISLVLFYNSSSDQQLINGFSENLLNRDTRVEIDEKIYPCSPYIKLTKDVLTSSQNLDIEIIKASFLKLDNFINEKLFGPINYFCLLCIEAFDENQNIELLKLAESIYGKYKNGLEKESYMILRINQLQVQLRLNGSLDKLEIEELINMKLSYSGDMEVQFCTNVLLGSKKEAEFFFGKLDISTQTAYKEYPIYHLYRSL</sequence>
<accession>A0ACC6SGK1</accession>
<gene>
    <name evidence="1" type="ORF">WMO40_21055</name>
</gene>
<dbReference type="Proteomes" id="UP001439875">
    <property type="component" value="Unassembled WGS sequence"/>
</dbReference>
<proteinExistence type="predicted"/>
<protein>
    <submittedName>
        <fullName evidence="1">Uncharacterized protein</fullName>
    </submittedName>
</protein>
<name>A0ACC6SGK1_9BACI</name>
<evidence type="ECO:0000313" key="2">
    <source>
        <dbReference type="Proteomes" id="UP001439875"/>
    </source>
</evidence>